<organism evidence="2 3">
    <name type="scientific">Portunus trituberculatus</name>
    <name type="common">Swimming crab</name>
    <name type="synonym">Neptunus trituberculatus</name>
    <dbReference type="NCBI Taxonomy" id="210409"/>
    <lineage>
        <taxon>Eukaryota</taxon>
        <taxon>Metazoa</taxon>
        <taxon>Ecdysozoa</taxon>
        <taxon>Arthropoda</taxon>
        <taxon>Crustacea</taxon>
        <taxon>Multicrustacea</taxon>
        <taxon>Malacostraca</taxon>
        <taxon>Eumalacostraca</taxon>
        <taxon>Eucarida</taxon>
        <taxon>Decapoda</taxon>
        <taxon>Pleocyemata</taxon>
        <taxon>Brachyura</taxon>
        <taxon>Eubrachyura</taxon>
        <taxon>Portunoidea</taxon>
        <taxon>Portunidae</taxon>
        <taxon>Portuninae</taxon>
        <taxon>Portunus</taxon>
    </lineage>
</organism>
<evidence type="ECO:0000313" key="3">
    <source>
        <dbReference type="Proteomes" id="UP000324222"/>
    </source>
</evidence>
<accession>A0A5B7KCS3</accession>
<feature type="region of interest" description="Disordered" evidence="1">
    <location>
        <begin position="1"/>
        <end position="21"/>
    </location>
</feature>
<proteinExistence type="predicted"/>
<name>A0A5B7KCS3_PORTR</name>
<reference evidence="2 3" key="1">
    <citation type="submission" date="2019-05" db="EMBL/GenBank/DDBJ databases">
        <title>Another draft genome of Portunus trituberculatus and its Hox gene families provides insights of decapod evolution.</title>
        <authorList>
            <person name="Jeong J.-H."/>
            <person name="Song I."/>
            <person name="Kim S."/>
            <person name="Choi T."/>
            <person name="Kim D."/>
            <person name="Ryu S."/>
            <person name="Kim W."/>
        </authorList>
    </citation>
    <scope>NUCLEOTIDE SEQUENCE [LARGE SCALE GENOMIC DNA]</scope>
    <source>
        <tissue evidence="2">Muscle</tissue>
    </source>
</reference>
<protein>
    <submittedName>
        <fullName evidence="2">Uncharacterized protein</fullName>
    </submittedName>
</protein>
<comment type="caution">
    <text evidence="2">The sequence shown here is derived from an EMBL/GenBank/DDBJ whole genome shotgun (WGS) entry which is preliminary data.</text>
</comment>
<keyword evidence="3" id="KW-1185">Reference proteome</keyword>
<evidence type="ECO:0000313" key="2">
    <source>
        <dbReference type="EMBL" id="MPD04524.1"/>
    </source>
</evidence>
<evidence type="ECO:0000256" key="1">
    <source>
        <dbReference type="SAM" id="MobiDB-lite"/>
    </source>
</evidence>
<dbReference type="Proteomes" id="UP000324222">
    <property type="component" value="Unassembled WGS sequence"/>
</dbReference>
<dbReference type="EMBL" id="VSRR010141458">
    <property type="protein sequence ID" value="MPD04524.1"/>
    <property type="molecule type" value="Genomic_DNA"/>
</dbReference>
<sequence length="124" mass="13265">MPKWIQGEARQVEGTSARQQARSGAIVSYGEAITSGADAIKAHPSQCKQQVSLTRALLPPSLLPSFLPSSLPPSPPRAVSYGKINIDGFLSALQTHLLFSSSPFPPTLPVTRLPTIHPTQRSII</sequence>
<dbReference type="AlphaFoldDB" id="A0A5B7KCS3"/>
<gene>
    <name evidence="2" type="ORF">E2C01_100218</name>
</gene>